<dbReference type="Proteomes" id="UP000028681">
    <property type="component" value="Chromosome"/>
</dbReference>
<evidence type="ECO:0000313" key="1">
    <source>
        <dbReference type="EMBL" id="AIJ09081.1"/>
    </source>
</evidence>
<evidence type="ECO:0000313" key="2">
    <source>
        <dbReference type="Proteomes" id="UP000028681"/>
    </source>
</evidence>
<name>A0A076LML4_9GAMM</name>
<dbReference type="AlphaFoldDB" id="A0A076LML4"/>
<protein>
    <submittedName>
        <fullName evidence="1">Uncharacterized protein</fullName>
    </submittedName>
</protein>
<dbReference type="GeneID" id="41066897"/>
<accession>A0A076LML4</accession>
<sequence>MNIKYKKRFVFIFAVVAALVFFVSPPFLTIRDVHTLWNNVFDGGRDSNHNHEKYNVLNPLVLKQYDGNVFTYINHIDHMQCIVLVSSFMFYVKNRVGTYAETCINNYCRSNSLKLNNALILLESCSEYDNNIVIKYYRNKY</sequence>
<dbReference type="EMBL" id="CP006664">
    <property type="protein sequence ID" value="AIJ09081.1"/>
    <property type="molecule type" value="Genomic_DNA"/>
</dbReference>
<dbReference type="RefSeq" id="WP_144242817.1">
    <property type="nucleotide sequence ID" value="NZ_CP006664.1"/>
</dbReference>
<reference evidence="1 2" key="1">
    <citation type="journal article" date="2012" name="PLoS ONE">
        <title>Edwardsiella comparative phylogenomics reveal the new intra/inter-species taxonomic relationships, virulence evolution and niche adaptation mechanisms.</title>
        <authorList>
            <person name="Yang M."/>
            <person name="Lv Y."/>
            <person name="Xiao J."/>
            <person name="Wu H."/>
            <person name="Zheng H."/>
            <person name="Liu Q."/>
            <person name="Zhang Y."/>
            <person name="Wang Q."/>
        </authorList>
    </citation>
    <scope>NUCLEOTIDE SEQUENCE [LARGE SCALE GENOMIC DNA]</scope>
    <source>
        <strain evidence="2">080813</strain>
    </source>
</reference>
<gene>
    <name evidence="1" type="ORF">ETEE_2647</name>
</gene>
<dbReference type="HOGENOM" id="CLU_1822331_0_0_6"/>
<organism evidence="1 2">
    <name type="scientific">Edwardsiella anguillarum ET080813</name>
    <dbReference type="NCBI Taxonomy" id="667120"/>
    <lineage>
        <taxon>Bacteria</taxon>
        <taxon>Pseudomonadati</taxon>
        <taxon>Pseudomonadota</taxon>
        <taxon>Gammaproteobacteria</taxon>
        <taxon>Enterobacterales</taxon>
        <taxon>Hafniaceae</taxon>
        <taxon>Edwardsiella</taxon>
    </lineage>
</organism>
<dbReference type="KEGG" id="ete:ETEE_2647"/>
<proteinExistence type="predicted"/>